<keyword evidence="5 10" id="KW-0808">Transferase</keyword>
<comment type="catalytic activity">
    <reaction evidence="8">
        <text>[GlcNAc-(1-&gt;4)-Mur2Ac(oyl-L-Ala-gamma-D-Glu-L-Lys-D-Ala-D-Ala)](n)-di-trans,octa-cis-undecaprenyl diphosphate + beta-D-GlcNAc-(1-&gt;4)-Mur2Ac(oyl-L-Ala-gamma-D-Glu-L-Lys-D-Ala-D-Ala)-di-trans,octa-cis-undecaprenyl diphosphate = [GlcNAc-(1-&gt;4)-Mur2Ac(oyl-L-Ala-gamma-D-Glu-L-Lys-D-Ala-D-Ala)](n+1)-di-trans,octa-cis-undecaprenyl diphosphate + di-trans,octa-cis-undecaprenyl diphosphate + H(+)</text>
        <dbReference type="Rhea" id="RHEA:23708"/>
        <dbReference type="Rhea" id="RHEA-COMP:9602"/>
        <dbReference type="Rhea" id="RHEA-COMP:9603"/>
        <dbReference type="ChEBI" id="CHEBI:15378"/>
        <dbReference type="ChEBI" id="CHEBI:58405"/>
        <dbReference type="ChEBI" id="CHEBI:60033"/>
        <dbReference type="ChEBI" id="CHEBI:78435"/>
        <dbReference type="EC" id="2.4.99.28"/>
    </reaction>
</comment>
<evidence type="ECO:0000256" key="5">
    <source>
        <dbReference type="ARBA" id="ARBA00022679"/>
    </source>
</evidence>
<organism evidence="10 11">
    <name type="scientific">Uliginosibacterium silvisoli</name>
    <dbReference type="NCBI Taxonomy" id="3114758"/>
    <lineage>
        <taxon>Bacteria</taxon>
        <taxon>Pseudomonadati</taxon>
        <taxon>Pseudomonadota</taxon>
        <taxon>Betaproteobacteria</taxon>
        <taxon>Rhodocyclales</taxon>
        <taxon>Zoogloeaceae</taxon>
        <taxon>Uliginosibacterium</taxon>
    </lineage>
</organism>
<dbReference type="Proteomes" id="UP001331561">
    <property type="component" value="Unassembled WGS sequence"/>
</dbReference>
<dbReference type="Pfam" id="PF00912">
    <property type="entry name" value="Transgly"/>
    <property type="match status" value="1"/>
</dbReference>
<keyword evidence="2" id="KW-0121">Carboxypeptidase</keyword>
<keyword evidence="3" id="KW-0378">Hydrolase</keyword>
<dbReference type="SUPFAM" id="SSF53955">
    <property type="entry name" value="Lysozyme-like"/>
    <property type="match status" value="1"/>
</dbReference>
<evidence type="ECO:0000313" key="11">
    <source>
        <dbReference type="Proteomes" id="UP001331561"/>
    </source>
</evidence>
<dbReference type="Gene3D" id="1.10.3810.10">
    <property type="entry name" value="Biosynthetic peptidoglycan transglycosylase-like"/>
    <property type="match status" value="1"/>
</dbReference>
<keyword evidence="3" id="KW-0645">Protease</keyword>
<dbReference type="GO" id="GO:0016757">
    <property type="term" value="F:glycosyltransferase activity"/>
    <property type="evidence" value="ECO:0007669"/>
    <property type="project" value="UniProtKB-KW"/>
</dbReference>
<dbReference type="InterPro" id="IPR001264">
    <property type="entry name" value="Glyco_trans_51"/>
</dbReference>
<dbReference type="RefSeq" id="WP_327597809.1">
    <property type="nucleotide sequence ID" value="NZ_JAYXHS010000001.1"/>
</dbReference>
<dbReference type="InterPro" id="IPR023346">
    <property type="entry name" value="Lysozyme-like_dom_sf"/>
</dbReference>
<dbReference type="SUPFAM" id="SSF56601">
    <property type="entry name" value="beta-lactamase/transpeptidase-like"/>
    <property type="match status" value="1"/>
</dbReference>
<comment type="pathway">
    <text evidence="1">Cell wall biogenesis; peptidoglycan biosynthesis.</text>
</comment>
<feature type="domain" description="Glycosyl transferase family 51" evidence="9">
    <location>
        <begin position="62"/>
        <end position="219"/>
    </location>
</feature>
<evidence type="ECO:0000313" key="10">
    <source>
        <dbReference type="EMBL" id="MEC5384843.1"/>
    </source>
</evidence>
<dbReference type="InterPro" id="IPR036950">
    <property type="entry name" value="PBP_transglycosylase"/>
</dbReference>
<evidence type="ECO:0000256" key="4">
    <source>
        <dbReference type="ARBA" id="ARBA00022676"/>
    </source>
</evidence>
<name>A0ABU6JYT7_9RHOO</name>
<evidence type="ECO:0000256" key="6">
    <source>
        <dbReference type="ARBA" id="ARBA00023268"/>
    </source>
</evidence>
<comment type="caution">
    <text evidence="10">The sequence shown here is derived from an EMBL/GenBank/DDBJ whole genome shotgun (WGS) entry which is preliminary data.</text>
</comment>
<sequence length="671" mass="73391">MKIRFTAALYAGLICGGFLIAPLQAAQVLPSFEQVKAAYVPSDAQLLDRHGEPLADLRLNPEVRRLQWVDVQTLSPAMREALLAAEDKRFFEHAGIDWKAFLGAAWQNLWGQTKRGGSTLTMQLAGLLEPELQLPGRGTSRRNLSQKWDQSLAALELEKRWSKEQILEAYLNLAPFRGDLEGIGAASQILLGVAPQSLTRREATILAALLRGPNAKVPVVARRACILADLLKDKKLCPQINLLAQNRLDAPRNVPRFALAPHLARGLLHQPGQRVTTTLDAVTQRNALGALSRIATHLRQQNASVIVLDNASSEVLAWVGALQARDADGLQARQALTQWWLPYGVEYGIEQRSHTAASLLIDANNVLDTKDARAGYSASVSSLRTAMQMRNSSALREQLRELIRTIGNDAFNERMRQLGLDAPPGPDALAGDISLVQLAGAWHSLSSGIGYVPVSPLAPDAANARRVLTPAAAFITQDMLADNAGGWRSSWTTSSPDGRQQVVMGNTDRFTVLVSLNRPERADHPDDIARSAQQLWKDIVGAIQKEPSRAPAAPDGVTSSIVVFEPPDEPVRREWFIKGTELDRVMTEALPAGARIRTPQGGQIYTLNSPVPPWTLQAFTARATRWQMDDNIIGQGAQVVWQPTAGRHRLTLLGPRDETMDAVDFEVQIAP</sequence>
<dbReference type="EC" id="2.4.99.28" evidence="7"/>
<keyword evidence="4 10" id="KW-0328">Glycosyltransferase</keyword>
<dbReference type="EMBL" id="JAYXHS010000001">
    <property type="protein sequence ID" value="MEC5384843.1"/>
    <property type="molecule type" value="Genomic_DNA"/>
</dbReference>
<proteinExistence type="predicted"/>
<evidence type="ECO:0000256" key="7">
    <source>
        <dbReference type="ARBA" id="ARBA00044770"/>
    </source>
</evidence>
<reference evidence="10 11" key="1">
    <citation type="submission" date="2024-01" db="EMBL/GenBank/DDBJ databases">
        <title>Uliginosibacterium soil sp. nov.</title>
        <authorList>
            <person name="Lv Y."/>
        </authorList>
    </citation>
    <scope>NUCLEOTIDE SEQUENCE [LARGE SCALE GENOMIC DNA]</scope>
    <source>
        <strain evidence="10 11">H3</strain>
    </source>
</reference>
<evidence type="ECO:0000256" key="8">
    <source>
        <dbReference type="ARBA" id="ARBA00049902"/>
    </source>
</evidence>
<dbReference type="Gene3D" id="3.40.710.10">
    <property type="entry name" value="DD-peptidase/beta-lactamase superfamily"/>
    <property type="match status" value="1"/>
</dbReference>
<protein>
    <recommendedName>
        <fullName evidence="7">peptidoglycan glycosyltransferase</fullName>
        <ecNumber evidence="7">2.4.99.28</ecNumber>
    </recommendedName>
</protein>
<evidence type="ECO:0000256" key="2">
    <source>
        <dbReference type="ARBA" id="ARBA00022645"/>
    </source>
</evidence>
<dbReference type="InterPro" id="IPR012338">
    <property type="entry name" value="Beta-lactam/transpept-like"/>
</dbReference>
<dbReference type="InterPro" id="IPR050396">
    <property type="entry name" value="Glycosyltr_51/Transpeptidase"/>
</dbReference>
<dbReference type="PANTHER" id="PTHR32282">
    <property type="entry name" value="BINDING PROTEIN TRANSPEPTIDASE, PUTATIVE-RELATED"/>
    <property type="match status" value="1"/>
</dbReference>
<evidence type="ECO:0000256" key="1">
    <source>
        <dbReference type="ARBA" id="ARBA00004752"/>
    </source>
</evidence>
<gene>
    <name evidence="10" type="ORF">VVD49_03870</name>
</gene>
<evidence type="ECO:0000256" key="3">
    <source>
        <dbReference type="ARBA" id="ARBA00022670"/>
    </source>
</evidence>
<keyword evidence="11" id="KW-1185">Reference proteome</keyword>
<dbReference type="PANTHER" id="PTHR32282:SF15">
    <property type="entry name" value="PENICILLIN-BINDING PROTEIN 1C"/>
    <property type="match status" value="1"/>
</dbReference>
<evidence type="ECO:0000259" key="9">
    <source>
        <dbReference type="Pfam" id="PF00912"/>
    </source>
</evidence>
<accession>A0ABU6JYT7</accession>
<keyword evidence="6" id="KW-0511">Multifunctional enzyme</keyword>